<dbReference type="PROSITE" id="PS50102">
    <property type="entry name" value="RRM"/>
    <property type="match status" value="4"/>
</dbReference>
<organism evidence="5 6">
    <name type="scientific">Fistulifera solaris</name>
    <name type="common">Oleaginous diatom</name>
    <dbReference type="NCBI Taxonomy" id="1519565"/>
    <lineage>
        <taxon>Eukaryota</taxon>
        <taxon>Sar</taxon>
        <taxon>Stramenopiles</taxon>
        <taxon>Ochrophyta</taxon>
        <taxon>Bacillariophyta</taxon>
        <taxon>Bacillariophyceae</taxon>
        <taxon>Bacillariophycidae</taxon>
        <taxon>Naviculales</taxon>
        <taxon>Naviculaceae</taxon>
        <taxon>Fistulifera</taxon>
    </lineage>
</organism>
<keyword evidence="6" id="KW-1185">Reference proteome</keyword>
<feature type="region of interest" description="Disordered" evidence="3">
    <location>
        <begin position="334"/>
        <end position="359"/>
    </location>
</feature>
<evidence type="ECO:0000256" key="2">
    <source>
        <dbReference type="PROSITE-ProRule" id="PRU00176"/>
    </source>
</evidence>
<evidence type="ECO:0000259" key="4">
    <source>
        <dbReference type="PROSITE" id="PS50102"/>
    </source>
</evidence>
<gene>
    <name evidence="5" type="ORF">FisN_1Lh441</name>
</gene>
<dbReference type="GO" id="GO:0005737">
    <property type="term" value="C:cytoplasm"/>
    <property type="evidence" value="ECO:0007669"/>
    <property type="project" value="TreeGrafter"/>
</dbReference>
<feature type="domain" description="RRM" evidence="4">
    <location>
        <begin position="381"/>
        <end position="451"/>
    </location>
</feature>
<dbReference type="InterPro" id="IPR000504">
    <property type="entry name" value="RRM_dom"/>
</dbReference>
<feature type="domain" description="RRM" evidence="4">
    <location>
        <begin position="63"/>
        <end position="141"/>
    </location>
</feature>
<dbReference type="PANTHER" id="PTHR23003:SF3">
    <property type="entry name" value="FI21236P1-RELATED"/>
    <property type="match status" value="1"/>
</dbReference>
<dbReference type="Gene3D" id="3.30.70.330">
    <property type="match status" value="4"/>
</dbReference>
<feature type="compositionally biased region" description="Polar residues" evidence="3">
    <location>
        <begin position="1"/>
        <end position="19"/>
    </location>
</feature>
<dbReference type="InterPro" id="IPR012677">
    <property type="entry name" value="Nucleotide-bd_a/b_plait_sf"/>
</dbReference>
<dbReference type="SUPFAM" id="SSF54928">
    <property type="entry name" value="RNA-binding domain, RBD"/>
    <property type="match status" value="3"/>
</dbReference>
<evidence type="ECO:0000256" key="1">
    <source>
        <dbReference type="ARBA" id="ARBA00022884"/>
    </source>
</evidence>
<evidence type="ECO:0000313" key="6">
    <source>
        <dbReference type="Proteomes" id="UP000198406"/>
    </source>
</evidence>
<reference evidence="5 6" key="1">
    <citation type="journal article" date="2015" name="Plant Cell">
        <title>Oil accumulation by the oleaginous diatom Fistulifera solaris as revealed by the genome and transcriptome.</title>
        <authorList>
            <person name="Tanaka T."/>
            <person name="Maeda Y."/>
            <person name="Veluchamy A."/>
            <person name="Tanaka M."/>
            <person name="Abida H."/>
            <person name="Marechal E."/>
            <person name="Bowler C."/>
            <person name="Muto M."/>
            <person name="Sunaga Y."/>
            <person name="Tanaka M."/>
            <person name="Yoshino T."/>
            <person name="Taniguchi T."/>
            <person name="Fukuda Y."/>
            <person name="Nemoto M."/>
            <person name="Matsumoto M."/>
            <person name="Wong P.S."/>
            <person name="Aburatani S."/>
            <person name="Fujibuchi W."/>
        </authorList>
    </citation>
    <scope>NUCLEOTIDE SEQUENCE [LARGE SCALE GENOMIC DNA]</scope>
    <source>
        <strain evidence="5 6">JPCC DA0580</strain>
    </source>
</reference>
<proteinExistence type="predicted"/>
<dbReference type="EMBL" id="BDSP01000153">
    <property type="protein sequence ID" value="GAX20905.1"/>
    <property type="molecule type" value="Genomic_DNA"/>
</dbReference>
<dbReference type="OrthoDB" id="272703at2759"/>
<evidence type="ECO:0000313" key="5">
    <source>
        <dbReference type="EMBL" id="GAX20905.1"/>
    </source>
</evidence>
<feature type="region of interest" description="Disordered" evidence="3">
    <location>
        <begin position="1"/>
        <end position="59"/>
    </location>
</feature>
<dbReference type="Pfam" id="PF00076">
    <property type="entry name" value="RRM_1"/>
    <property type="match status" value="4"/>
</dbReference>
<dbReference type="InterPro" id="IPR035979">
    <property type="entry name" value="RBD_domain_sf"/>
</dbReference>
<protein>
    <submittedName>
        <fullName evidence="5">Heterogeneous nuclear ribonucleoprotein M</fullName>
    </submittedName>
</protein>
<dbReference type="PANTHER" id="PTHR23003">
    <property type="entry name" value="RNA RECOGNITION MOTIF RRM DOMAIN CONTAINING PROTEIN"/>
    <property type="match status" value="1"/>
</dbReference>
<feature type="domain" description="RRM" evidence="4">
    <location>
        <begin position="259"/>
        <end position="335"/>
    </location>
</feature>
<sequence length="453" mass="50231">MVSAQANMNESQPKPNTNPTEDEGKDESKVEMKEARSTNDNEQYESTVDASDSAANAQGDRSRRVYVGNLSWRVSWQSLKDFMKSHDLDATRVDVMMAPDGRSKGCAIVEFATADAARKAVLTLNDSELEGRQIFVREDREDRLGGHGGSHTSSRAFSSDHNAKSRRVYVGNLAWDVEWQDLKDFCKQAGDVVHAEIIKESGGIRSKGCGIVEFATVEGAQQAIEMLTDTDFRGRMVFVREDRETSNQSGGPASFAPNKSVFVKNLNPDTTWFQLKDYMRRAGNVDSATIHANASGEAGSGIVTYQRPQDASRAIRELNDSELMGYQISVQEDRSNSKWQGRGGGRFGGRGRGATWGFGGRGSGRGGRDFVGGRDDTTDGAILFVGNLPFETNWSEVKDHFKQCGEIIHAEVKRGYGIVQFRKEMDAKKAIAEYNGTNFQGRNLEVRFDQRRW</sequence>
<dbReference type="GO" id="GO:1990904">
    <property type="term" value="C:ribonucleoprotein complex"/>
    <property type="evidence" value="ECO:0007669"/>
    <property type="project" value="UniProtKB-KW"/>
</dbReference>
<name>A0A1Z5K3V0_FISSO</name>
<feature type="domain" description="RRM" evidence="4">
    <location>
        <begin position="166"/>
        <end position="244"/>
    </location>
</feature>
<dbReference type="GO" id="GO:0003729">
    <property type="term" value="F:mRNA binding"/>
    <property type="evidence" value="ECO:0007669"/>
    <property type="project" value="TreeGrafter"/>
</dbReference>
<dbReference type="InterPro" id="IPR050374">
    <property type="entry name" value="RRT5_SRSF_SR"/>
</dbReference>
<feature type="compositionally biased region" description="Basic and acidic residues" evidence="3">
    <location>
        <begin position="26"/>
        <end position="39"/>
    </location>
</feature>
<dbReference type="SMART" id="SM00360">
    <property type="entry name" value="RRM"/>
    <property type="match status" value="4"/>
</dbReference>
<comment type="caution">
    <text evidence="5">The sequence shown here is derived from an EMBL/GenBank/DDBJ whole genome shotgun (WGS) entry which is preliminary data.</text>
</comment>
<keyword evidence="1 2" id="KW-0694">RNA-binding</keyword>
<dbReference type="Proteomes" id="UP000198406">
    <property type="component" value="Unassembled WGS sequence"/>
</dbReference>
<dbReference type="GO" id="GO:0005634">
    <property type="term" value="C:nucleus"/>
    <property type="evidence" value="ECO:0007669"/>
    <property type="project" value="TreeGrafter"/>
</dbReference>
<dbReference type="InParanoid" id="A0A1Z5K3V0"/>
<evidence type="ECO:0000256" key="3">
    <source>
        <dbReference type="SAM" id="MobiDB-lite"/>
    </source>
</evidence>
<dbReference type="CDD" id="cd00590">
    <property type="entry name" value="RRM_SF"/>
    <property type="match status" value="3"/>
</dbReference>
<feature type="compositionally biased region" description="Polar residues" evidence="3">
    <location>
        <begin position="40"/>
        <end position="56"/>
    </location>
</feature>
<accession>A0A1Z5K3V0</accession>
<feature type="compositionally biased region" description="Gly residues" evidence="3">
    <location>
        <begin position="341"/>
        <end position="359"/>
    </location>
</feature>
<dbReference type="AlphaFoldDB" id="A0A1Z5K3V0"/>
<keyword evidence="5" id="KW-0687">Ribonucleoprotein</keyword>